<feature type="transmembrane region" description="Helical" evidence="6">
    <location>
        <begin position="210"/>
        <end position="228"/>
    </location>
</feature>
<accession>A0A7R7EJ70</accession>
<keyword evidence="5 6" id="KW-0472">Membrane</keyword>
<evidence type="ECO:0000256" key="3">
    <source>
        <dbReference type="ARBA" id="ARBA00022692"/>
    </source>
</evidence>
<dbReference type="EMBL" id="AP024169">
    <property type="protein sequence ID" value="BCN29816.1"/>
    <property type="molecule type" value="Genomic_DNA"/>
</dbReference>
<evidence type="ECO:0000256" key="1">
    <source>
        <dbReference type="ARBA" id="ARBA00004651"/>
    </source>
</evidence>
<feature type="domain" description="ABC-2 type transporter transmembrane" evidence="7">
    <location>
        <begin position="38"/>
        <end position="228"/>
    </location>
</feature>
<gene>
    <name evidence="8" type="ORF">bsdtb5_11110</name>
</gene>
<feature type="transmembrane region" description="Helical" evidence="6">
    <location>
        <begin position="185"/>
        <end position="203"/>
    </location>
</feature>
<dbReference type="GO" id="GO:0140359">
    <property type="term" value="F:ABC-type transporter activity"/>
    <property type="evidence" value="ECO:0007669"/>
    <property type="project" value="InterPro"/>
</dbReference>
<sequence length="287" mass="32441">MLAIYKKELKSYFTSMVGYVFISLFLVVIGIYFYVYNLSNGYANFEYVLSSISFLFIVLIPILTMRLMAEEKRQKTDQLLFTSPLSEEKIIIGKYLAVLTVFVIAMVITLIYPIILTKYGTVDLKLAYAGILGFTMLGGAYLSIGLFISTLTENQVVAAVVCFIVVLLTYLMTGIAGMLPSDNCSAWIIFSVLFFIVCLVTYFMMHNITLSIGLGIIGECALAVVYFVKPSFFDGSVVKFFKWFSVIDRYDNFSLGILDLTSIIYYITLIILFLVLTVQAIKKRRWS</sequence>
<keyword evidence="4 6" id="KW-1133">Transmembrane helix</keyword>
<reference evidence="8 9" key="1">
    <citation type="submission" date="2020-11" db="EMBL/GenBank/DDBJ databases">
        <title>Draft genome sequencing of a Lachnospiraceae strain isolated from anoxic soil subjected to BSD treatment.</title>
        <authorList>
            <person name="Uek A."/>
            <person name="Tonouchi A."/>
        </authorList>
    </citation>
    <scope>NUCLEOTIDE SEQUENCE [LARGE SCALE GENOMIC DNA]</scope>
    <source>
        <strain evidence="8 9">TB5</strain>
    </source>
</reference>
<dbReference type="Pfam" id="PF12698">
    <property type="entry name" value="ABC2_membrane_3"/>
    <property type="match status" value="1"/>
</dbReference>
<keyword evidence="3 6" id="KW-0812">Transmembrane</keyword>
<dbReference type="GO" id="GO:0005886">
    <property type="term" value="C:plasma membrane"/>
    <property type="evidence" value="ECO:0007669"/>
    <property type="project" value="UniProtKB-SubCell"/>
</dbReference>
<dbReference type="InterPro" id="IPR013525">
    <property type="entry name" value="ABC2_TM"/>
</dbReference>
<evidence type="ECO:0000259" key="7">
    <source>
        <dbReference type="Pfam" id="PF12698"/>
    </source>
</evidence>
<evidence type="ECO:0000256" key="4">
    <source>
        <dbReference type="ARBA" id="ARBA00022989"/>
    </source>
</evidence>
<evidence type="ECO:0000313" key="8">
    <source>
        <dbReference type="EMBL" id="BCN29816.1"/>
    </source>
</evidence>
<dbReference type="RefSeq" id="WP_271715075.1">
    <property type="nucleotide sequence ID" value="NZ_AP024169.1"/>
</dbReference>
<dbReference type="KEGG" id="ahb:bsdtb5_11110"/>
<evidence type="ECO:0000313" key="9">
    <source>
        <dbReference type="Proteomes" id="UP000595897"/>
    </source>
</evidence>
<organism evidence="8 9">
    <name type="scientific">Anaeromicropila herbilytica</name>
    <dbReference type="NCBI Taxonomy" id="2785025"/>
    <lineage>
        <taxon>Bacteria</taxon>
        <taxon>Bacillati</taxon>
        <taxon>Bacillota</taxon>
        <taxon>Clostridia</taxon>
        <taxon>Lachnospirales</taxon>
        <taxon>Lachnospiraceae</taxon>
        <taxon>Anaeromicropila</taxon>
    </lineage>
</organism>
<keyword evidence="2" id="KW-1003">Cell membrane</keyword>
<evidence type="ECO:0000256" key="2">
    <source>
        <dbReference type="ARBA" id="ARBA00022475"/>
    </source>
</evidence>
<protein>
    <recommendedName>
        <fullName evidence="7">ABC-2 type transporter transmembrane domain-containing protein</fullName>
    </recommendedName>
</protein>
<evidence type="ECO:0000256" key="6">
    <source>
        <dbReference type="SAM" id="Phobius"/>
    </source>
</evidence>
<evidence type="ECO:0000256" key="5">
    <source>
        <dbReference type="ARBA" id="ARBA00023136"/>
    </source>
</evidence>
<feature type="transmembrane region" description="Helical" evidence="6">
    <location>
        <begin position="12"/>
        <end position="35"/>
    </location>
</feature>
<dbReference type="PANTHER" id="PTHR30294">
    <property type="entry name" value="MEMBRANE COMPONENT OF ABC TRANSPORTER YHHJ-RELATED"/>
    <property type="match status" value="1"/>
</dbReference>
<feature type="transmembrane region" description="Helical" evidence="6">
    <location>
        <begin position="156"/>
        <end position="179"/>
    </location>
</feature>
<name>A0A7R7EJ70_9FIRM</name>
<dbReference type="InterPro" id="IPR051449">
    <property type="entry name" value="ABC-2_transporter_component"/>
</dbReference>
<proteinExistence type="predicted"/>
<dbReference type="PANTHER" id="PTHR30294:SF29">
    <property type="entry name" value="MULTIDRUG ABC TRANSPORTER PERMEASE YBHS-RELATED"/>
    <property type="match status" value="1"/>
</dbReference>
<feature type="transmembrane region" description="Helical" evidence="6">
    <location>
        <begin position="47"/>
        <end position="69"/>
    </location>
</feature>
<feature type="transmembrane region" description="Helical" evidence="6">
    <location>
        <begin position="90"/>
        <end position="115"/>
    </location>
</feature>
<dbReference type="Proteomes" id="UP000595897">
    <property type="component" value="Chromosome"/>
</dbReference>
<dbReference type="AlphaFoldDB" id="A0A7R7EJ70"/>
<comment type="subcellular location">
    <subcellularLocation>
        <location evidence="1">Cell membrane</location>
        <topology evidence="1">Multi-pass membrane protein</topology>
    </subcellularLocation>
</comment>
<feature type="transmembrane region" description="Helical" evidence="6">
    <location>
        <begin position="263"/>
        <end position="281"/>
    </location>
</feature>
<keyword evidence="9" id="KW-1185">Reference proteome</keyword>
<feature type="transmembrane region" description="Helical" evidence="6">
    <location>
        <begin position="127"/>
        <end position="149"/>
    </location>
</feature>